<name>A0A1L3SLH3_9HYPH</name>
<evidence type="ECO:0008006" key="4">
    <source>
        <dbReference type="Google" id="ProtNLM"/>
    </source>
</evidence>
<dbReference type="KEGG" id="meso:BSQ44_01605"/>
<accession>A0A1L3SLH3</accession>
<proteinExistence type="predicted"/>
<dbReference type="EMBL" id="CP018171">
    <property type="protein sequence ID" value="APH70220.1"/>
    <property type="molecule type" value="Genomic_DNA"/>
</dbReference>
<organism evidence="2 3">
    <name type="scientific">Aquibium oceanicum</name>
    <dbReference type="NCBI Taxonomy" id="1670800"/>
    <lineage>
        <taxon>Bacteria</taxon>
        <taxon>Pseudomonadati</taxon>
        <taxon>Pseudomonadota</taxon>
        <taxon>Alphaproteobacteria</taxon>
        <taxon>Hyphomicrobiales</taxon>
        <taxon>Phyllobacteriaceae</taxon>
        <taxon>Aquibium</taxon>
    </lineage>
</organism>
<gene>
    <name evidence="2" type="ORF">BSQ44_01605</name>
</gene>
<dbReference type="AlphaFoldDB" id="A0A1L3SLH3"/>
<dbReference type="OrthoDB" id="8116829at2"/>
<reference evidence="3" key="1">
    <citation type="submission" date="2016-11" db="EMBL/GenBank/DDBJ databases">
        <title>Mesorhizobium oceanicum sp. nov., isolated from deep seawater in South China Sea.</title>
        <authorList>
            <person name="Fu G.-Y."/>
        </authorList>
    </citation>
    <scope>NUCLEOTIDE SEQUENCE [LARGE SCALE GENOMIC DNA]</scope>
    <source>
        <strain evidence="3">B7</strain>
    </source>
</reference>
<evidence type="ECO:0000313" key="3">
    <source>
        <dbReference type="Proteomes" id="UP000182840"/>
    </source>
</evidence>
<dbReference type="STRING" id="1670800.BSQ44_01605"/>
<keyword evidence="3" id="KW-1185">Reference proteome</keyword>
<evidence type="ECO:0000256" key="1">
    <source>
        <dbReference type="SAM" id="MobiDB-lite"/>
    </source>
</evidence>
<dbReference type="Proteomes" id="UP000182840">
    <property type="component" value="Chromosome"/>
</dbReference>
<protein>
    <recommendedName>
        <fullName evidence="4">DUF1127 domain-containing protein</fullName>
    </recommendedName>
</protein>
<dbReference type="RefSeq" id="WP_072601633.1">
    <property type="nucleotide sequence ID" value="NZ_CP018171.1"/>
</dbReference>
<sequence length="63" mass="7241">MNANPRSYFGMVGRIAAGWRAWRDEVRTESLINRLPPHIRKDIGWPDTHPSRQARRAGTPFGL</sequence>
<feature type="region of interest" description="Disordered" evidence="1">
    <location>
        <begin position="43"/>
        <end position="63"/>
    </location>
</feature>
<evidence type="ECO:0000313" key="2">
    <source>
        <dbReference type="EMBL" id="APH70220.1"/>
    </source>
</evidence>